<dbReference type="Proteomes" id="UP000076420">
    <property type="component" value="Unassembled WGS sequence"/>
</dbReference>
<protein>
    <submittedName>
        <fullName evidence="2">Uncharacterized protein</fullName>
    </submittedName>
</protein>
<feature type="compositionally biased region" description="Polar residues" evidence="1">
    <location>
        <begin position="26"/>
        <end position="36"/>
    </location>
</feature>
<gene>
    <name evidence="2" type="primary">106077474</name>
</gene>
<evidence type="ECO:0000313" key="2">
    <source>
        <dbReference type="EnsemblMetazoa" id="BGLB038913-PA"/>
    </source>
</evidence>
<accession>A0A2C9M5U8</accession>
<name>A0A2C9M5U8_BIOGL</name>
<feature type="region of interest" description="Disordered" evidence="1">
    <location>
        <begin position="83"/>
        <end position="104"/>
    </location>
</feature>
<dbReference type="VEuPathDB" id="VectorBase:BGLB038913"/>
<organism evidence="2 3">
    <name type="scientific">Biomphalaria glabrata</name>
    <name type="common">Bloodfluke planorb</name>
    <name type="synonym">Freshwater snail</name>
    <dbReference type="NCBI Taxonomy" id="6526"/>
    <lineage>
        <taxon>Eukaryota</taxon>
        <taxon>Metazoa</taxon>
        <taxon>Spiralia</taxon>
        <taxon>Lophotrochozoa</taxon>
        <taxon>Mollusca</taxon>
        <taxon>Gastropoda</taxon>
        <taxon>Heterobranchia</taxon>
        <taxon>Euthyneura</taxon>
        <taxon>Panpulmonata</taxon>
        <taxon>Hygrophila</taxon>
        <taxon>Lymnaeoidea</taxon>
        <taxon>Planorbidae</taxon>
        <taxon>Biomphalaria</taxon>
    </lineage>
</organism>
<dbReference type="KEGG" id="bgt:106077474"/>
<dbReference type="AlphaFoldDB" id="A0A2C9M5U8"/>
<evidence type="ECO:0000313" key="3">
    <source>
        <dbReference type="Proteomes" id="UP000076420"/>
    </source>
</evidence>
<dbReference type="EnsemblMetazoa" id="BGLB038913-RA">
    <property type="protein sequence ID" value="BGLB038913-PA"/>
    <property type="gene ID" value="BGLB038913"/>
</dbReference>
<reference evidence="2" key="1">
    <citation type="submission" date="2020-05" db="UniProtKB">
        <authorList>
            <consortium name="EnsemblMetazoa"/>
        </authorList>
    </citation>
    <scope>IDENTIFICATION</scope>
    <source>
        <strain evidence="2">BB02</strain>
    </source>
</reference>
<dbReference type="VEuPathDB" id="VectorBase:BGLAX_027546"/>
<proteinExistence type="predicted"/>
<evidence type="ECO:0000256" key="1">
    <source>
        <dbReference type="SAM" id="MobiDB-lite"/>
    </source>
</evidence>
<feature type="region of interest" description="Disordered" evidence="1">
    <location>
        <begin position="1"/>
        <end position="36"/>
    </location>
</feature>
<sequence>SNLSDKTKQVVEVSSKQTLPFPESNMKPQQELNSSVKATFTSSRQIVNSPVSEIVNDSSYFDSRSQLDQSPISVSQYSCIDQDESNSTFAEDATDPKQYYDQLM</sequence>